<evidence type="ECO:0000313" key="4">
    <source>
        <dbReference type="Proteomes" id="UP001166286"/>
    </source>
</evidence>
<dbReference type="InterPro" id="IPR036526">
    <property type="entry name" value="C-N_Hydrolase_sf"/>
</dbReference>
<feature type="domain" description="CN hydrolase" evidence="2">
    <location>
        <begin position="5"/>
        <end position="271"/>
    </location>
</feature>
<proteinExistence type="predicted"/>
<dbReference type="Pfam" id="PF00795">
    <property type="entry name" value="CN_hydrolase"/>
    <property type="match status" value="1"/>
</dbReference>
<dbReference type="AlphaFoldDB" id="A0AA39QTF0"/>
<accession>A0AA39QTF0</accession>
<dbReference type="GO" id="GO:0016811">
    <property type="term" value="F:hydrolase activity, acting on carbon-nitrogen (but not peptide) bonds, in linear amides"/>
    <property type="evidence" value="ECO:0007669"/>
    <property type="project" value="TreeGrafter"/>
</dbReference>
<evidence type="ECO:0000313" key="3">
    <source>
        <dbReference type="EMBL" id="KAK0508840.1"/>
    </source>
</evidence>
<comment type="caution">
    <text evidence="3">The sequence shown here is derived from an EMBL/GenBank/DDBJ whole genome shotgun (WGS) entry which is preliminary data.</text>
</comment>
<gene>
    <name evidence="3" type="ORF">JMJ35_009116</name>
</gene>
<dbReference type="InterPro" id="IPR003010">
    <property type="entry name" value="C-N_Hydrolase"/>
</dbReference>
<reference evidence="3" key="1">
    <citation type="submission" date="2023-03" db="EMBL/GenBank/DDBJ databases">
        <title>Complete genome of Cladonia borealis.</title>
        <authorList>
            <person name="Park H."/>
        </authorList>
    </citation>
    <scope>NUCLEOTIDE SEQUENCE</scope>
    <source>
        <strain evidence="3">ANT050790</strain>
    </source>
</reference>
<dbReference type="PANTHER" id="PTHR43674">
    <property type="entry name" value="NITRILASE C965.09-RELATED"/>
    <property type="match status" value="1"/>
</dbReference>
<keyword evidence="4" id="KW-1185">Reference proteome</keyword>
<protein>
    <recommendedName>
        <fullName evidence="2">CN hydrolase domain-containing protein</fullName>
    </recommendedName>
</protein>
<organism evidence="3 4">
    <name type="scientific">Cladonia borealis</name>
    <dbReference type="NCBI Taxonomy" id="184061"/>
    <lineage>
        <taxon>Eukaryota</taxon>
        <taxon>Fungi</taxon>
        <taxon>Dikarya</taxon>
        <taxon>Ascomycota</taxon>
        <taxon>Pezizomycotina</taxon>
        <taxon>Lecanoromycetes</taxon>
        <taxon>OSLEUM clade</taxon>
        <taxon>Lecanoromycetidae</taxon>
        <taxon>Lecanorales</taxon>
        <taxon>Lecanorineae</taxon>
        <taxon>Cladoniaceae</taxon>
        <taxon>Cladonia</taxon>
    </lineage>
</organism>
<dbReference type="Proteomes" id="UP001166286">
    <property type="component" value="Unassembled WGS sequence"/>
</dbReference>
<name>A0AA39QTF0_9LECA</name>
<dbReference type="PANTHER" id="PTHR43674:SF16">
    <property type="entry name" value="CARBON-NITROGEN FAMILY, PUTATIVE (AFU_ORTHOLOGUE AFUA_5G02350)-RELATED"/>
    <property type="match status" value="1"/>
</dbReference>
<dbReference type="EMBL" id="JAFEKC020000020">
    <property type="protein sequence ID" value="KAK0508840.1"/>
    <property type="molecule type" value="Genomic_DNA"/>
</dbReference>
<dbReference type="InterPro" id="IPR050345">
    <property type="entry name" value="Aliph_Amidase/BUP"/>
</dbReference>
<evidence type="ECO:0000256" key="1">
    <source>
        <dbReference type="ARBA" id="ARBA00022801"/>
    </source>
</evidence>
<sequence length="310" mass="34711">MAPYYKIALIQLYPEPLQPDLNYAKAANYIVSAAMRGAKLAVLPEYHLTNWAPEDPKFREICTQWEKYLNKYKELAKKLKICIVPGTIVQTYQHGEGVEEQLHNIAYFIGPDGEILGRYQKKNIWHPERPHLTSSSEHPHLTFDTPLGPVGLLICWDLAFPEAFRELIASGAKMIIIPTFWTLTDCSPAALALNPLSESLFLQTTVVARAFENTAAIVFVNAGAAPPASPGYKEDSHYAGLSQVALPFVGGLGDETKSTSREGMSIVEVDMVVVEEAERNYKVRADINGEAWHYSYRHQSFGQEEVKQEQ</sequence>
<evidence type="ECO:0000259" key="2">
    <source>
        <dbReference type="PROSITE" id="PS50263"/>
    </source>
</evidence>
<dbReference type="SUPFAM" id="SSF56317">
    <property type="entry name" value="Carbon-nitrogen hydrolase"/>
    <property type="match status" value="1"/>
</dbReference>
<dbReference type="PROSITE" id="PS50263">
    <property type="entry name" value="CN_HYDROLASE"/>
    <property type="match status" value="1"/>
</dbReference>
<dbReference type="Gene3D" id="3.60.110.10">
    <property type="entry name" value="Carbon-nitrogen hydrolase"/>
    <property type="match status" value="1"/>
</dbReference>
<keyword evidence="1" id="KW-0378">Hydrolase</keyword>
<dbReference type="CDD" id="cd07197">
    <property type="entry name" value="nitrilase"/>
    <property type="match status" value="1"/>
</dbReference>